<organism evidence="2 3">
    <name type="scientific">Spirilliplanes yamanashiensis</name>
    <dbReference type="NCBI Taxonomy" id="42233"/>
    <lineage>
        <taxon>Bacteria</taxon>
        <taxon>Bacillati</taxon>
        <taxon>Actinomycetota</taxon>
        <taxon>Actinomycetes</taxon>
        <taxon>Micromonosporales</taxon>
        <taxon>Micromonosporaceae</taxon>
        <taxon>Spirilliplanes</taxon>
    </lineage>
</organism>
<reference evidence="2" key="1">
    <citation type="submission" date="2021-01" db="EMBL/GenBank/DDBJ databases">
        <title>Whole genome shotgun sequence of Spirilliplanes yamanashiensis NBRC 15828.</title>
        <authorList>
            <person name="Komaki H."/>
            <person name="Tamura T."/>
        </authorList>
    </citation>
    <scope>NUCLEOTIDE SEQUENCE</scope>
    <source>
        <strain evidence="2">NBRC 15828</strain>
    </source>
</reference>
<dbReference type="InterPro" id="IPR041657">
    <property type="entry name" value="HTH_17"/>
</dbReference>
<dbReference type="EMBL" id="BOOY01000003">
    <property type="protein sequence ID" value="GIJ01226.1"/>
    <property type="molecule type" value="Genomic_DNA"/>
</dbReference>
<feature type="domain" description="Helix-turn-helix" evidence="1">
    <location>
        <begin position="12"/>
        <end position="63"/>
    </location>
</feature>
<gene>
    <name evidence="2" type="ORF">Sya03_05780</name>
</gene>
<proteinExistence type="predicted"/>
<dbReference type="AlphaFoldDB" id="A0A8J4DGK7"/>
<comment type="caution">
    <text evidence="2">The sequence shown here is derived from an EMBL/GenBank/DDBJ whole genome shotgun (WGS) entry which is preliminary data.</text>
</comment>
<evidence type="ECO:0000259" key="1">
    <source>
        <dbReference type="Pfam" id="PF12728"/>
    </source>
</evidence>
<keyword evidence="3" id="KW-1185">Reference proteome</keyword>
<name>A0A8J4DGK7_9ACTN</name>
<dbReference type="Pfam" id="PF12728">
    <property type="entry name" value="HTH_17"/>
    <property type="match status" value="1"/>
</dbReference>
<evidence type="ECO:0000313" key="2">
    <source>
        <dbReference type="EMBL" id="GIJ01226.1"/>
    </source>
</evidence>
<dbReference type="SUPFAM" id="SSF46955">
    <property type="entry name" value="Putative DNA-binding domain"/>
    <property type="match status" value="1"/>
</dbReference>
<dbReference type="Proteomes" id="UP000652013">
    <property type="component" value="Unassembled WGS sequence"/>
</dbReference>
<sequence>MKVPAAPRVKSYMTIVEFCEELDIARSTFYEWRAKRCAPRCIKMPNGELRIRRSEFERWLDEHDEGRAA</sequence>
<accession>A0A8J4DGK7</accession>
<protein>
    <recommendedName>
        <fullName evidence="1">Helix-turn-helix domain-containing protein</fullName>
    </recommendedName>
</protein>
<dbReference type="InterPro" id="IPR009061">
    <property type="entry name" value="DNA-bd_dom_put_sf"/>
</dbReference>
<evidence type="ECO:0000313" key="3">
    <source>
        <dbReference type="Proteomes" id="UP000652013"/>
    </source>
</evidence>